<dbReference type="EMBL" id="JACCBU010000001">
    <property type="protein sequence ID" value="NYE70092.1"/>
    <property type="molecule type" value="Genomic_DNA"/>
</dbReference>
<reference evidence="1 2" key="1">
    <citation type="submission" date="2020-07" db="EMBL/GenBank/DDBJ databases">
        <title>Sequencing the genomes of 1000 actinobacteria strains.</title>
        <authorList>
            <person name="Klenk H.-P."/>
        </authorList>
    </citation>
    <scope>NUCLEOTIDE SEQUENCE [LARGE SCALE GENOMIC DNA]</scope>
    <source>
        <strain evidence="1 2">DSM 22083</strain>
    </source>
</reference>
<dbReference type="RefSeq" id="WP_179749302.1">
    <property type="nucleotide sequence ID" value="NZ_JACCBU010000001.1"/>
</dbReference>
<protein>
    <submittedName>
        <fullName evidence="1">Uncharacterized protein</fullName>
    </submittedName>
</protein>
<sequence length="178" mass="19938">MTLKTRWWSKSRGLPAEAYVSLVESLRAAGRPTERILSWATTGDGFCVGFPAVLSYGNRDGWTHVGWHEIENGGWNAETRRLSFRAYDGRRGLIDLAEPARLPELFRERVAASLVVEKFIPVDGNRGVTISGRRDLADAAAPIAWHSTLTRGVTWQTEGIRDLADRALEAVRTEYDIR</sequence>
<keyword evidence="2" id="KW-1185">Reference proteome</keyword>
<dbReference type="Proteomes" id="UP000569914">
    <property type="component" value="Unassembled WGS sequence"/>
</dbReference>
<comment type="caution">
    <text evidence="1">The sequence shown here is derived from an EMBL/GenBank/DDBJ whole genome shotgun (WGS) entry which is preliminary data.</text>
</comment>
<name>A0A7Y9I4L7_9ACTN</name>
<gene>
    <name evidence="1" type="ORF">BKA15_001421</name>
</gene>
<proteinExistence type="predicted"/>
<accession>A0A7Y9I4L7</accession>
<dbReference type="AlphaFoldDB" id="A0A7Y9I4L7"/>
<organism evidence="1 2">
    <name type="scientific">Microlunatus parietis</name>
    <dbReference type="NCBI Taxonomy" id="682979"/>
    <lineage>
        <taxon>Bacteria</taxon>
        <taxon>Bacillati</taxon>
        <taxon>Actinomycetota</taxon>
        <taxon>Actinomycetes</taxon>
        <taxon>Propionibacteriales</taxon>
        <taxon>Propionibacteriaceae</taxon>
        <taxon>Microlunatus</taxon>
    </lineage>
</organism>
<evidence type="ECO:0000313" key="1">
    <source>
        <dbReference type="EMBL" id="NYE70092.1"/>
    </source>
</evidence>
<evidence type="ECO:0000313" key="2">
    <source>
        <dbReference type="Proteomes" id="UP000569914"/>
    </source>
</evidence>